<organism evidence="15 16">
    <name type="scientific">Roseibium sediminicola</name>
    <dbReference type="NCBI Taxonomy" id="2933272"/>
    <lineage>
        <taxon>Bacteria</taxon>
        <taxon>Pseudomonadati</taxon>
        <taxon>Pseudomonadota</taxon>
        <taxon>Alphaproteobacteria</taxon>
        <taxon>Hyphomicrobiales</taxon>
        <taxon>Stappiaceae</taxon>
        <taxon>Roseibium</taxon>
    </lineage>
</organism>
<evidence type="ECO:0000256" key="12">
    <source>
        <dbReference type="ARBA" id="ARBA00037975"/>
    </source>
</evidence>
<evidence type="ECO:0000256" key="1">
    <source>
        <dbReference type="ARBA" id="ARBA00001970"/>
    </source>
</evidence>
<evidence type="ECO:0000256" key="9">
    <source>
        <dbReference type="ARBA" id="ARBA00022989"/>
    </source>
</evidence>
<evidence type="ECO:0000256" key="4">
    <source>
        <dbReference type="ARBA" id="ARBA00022475"/>
    </source>
</evidence>
<comment type="subcellular location">
    <subcellularLocation>
        <location evidence="2">Cell membrane</location>
        <topology evidence="2">Multi-pass membrane protein</topology>
    </subcellularLocation>
</comment>
<keyword evidence="3" id="KW-0813">Transport</keyword>
<keyword evidence="9 13" id="KW-1133">Transmembrane helix</keyword>
<evidence type="ECO:0000256" key="13">
    <source>
        <dbReference type="SAM" id="Phobius"/>
    </source>
</evidence>
<keyword evidence="6 13" id="KW-0812">Transmembrane</keyword>
<feature type="domain" description="Cytochrome b561 bacterial/Ni-hydrogenase" evidence="14">
    <location>
        <begin position="4"/>
        <end position="151"/>
    </location>
</feature>
<feature type="transmembrane region" description="Helical" evidence="13">
    <location>
        <begin position="37"/>
        <end position="61"/>
    </location>
</feature>
<evidence type="ECO:0000256" key="7">
    <source>
        <dbReference type="ARBA" id="ARBA00022723"/>
    </source>
</evidence>
<evidence type="ECO:0000256" key="11">
    <source>
        <dbReference type="ARBA" id="ARBA00023136"/>
    </source>
</evidence>
<evidence type="ECO:0000256" key="8">
    <source>
        <dbReference type="ARBA" id="ARBA00022982"/>
    </source>
</evidence>
<keyword evidence="11 13" id="KW-0472">Membrane</keyword>
<dbReference type="InterPro" id="IPR011577">
    <property type="entry name" value="Cyt_b561_bac/Ni-Hgenase"/>
</dbReference>
<comment type="caution">
    <text evidence="15">The sequence shown here is derived from an EMBL/GenBank/DDBJ whole genome shotgun (WGS) entry which is preliminary data.</text>
</comment>
<dbReference type="PANTHER" id="PTHR30529:SF7">
    <property type="entry name" value="CYTOCHROME B561 BACTERIAL_NI-HYDROGENASE DOMAIN-CONTAINING PROTEIN"/>
    <property type="match status" value="1"/>
</dbReference>
<dbReference type="InterPro" id="IPR052168">
    <property type="entry name" value="Cytochrome_b561_oxidase"/>
</dbReference>
<evidence type="ECO:0000256" key="10">
    <source>
        <dbReference type="ARBA" id="ARBA00023004"/>
    </source>
</evidence>
<keyword evidence="16" id="KW-1185">Reference proteome</keyword>
<evidence type="ECO:0000256" key="2">
    <source>
        <dbReference type="ARBA" id="ARBA00004651"/>
    </source>
</evidence>
<evidence type="ECO:0000313" key="15">
    <source>
        <dbReference type="EMBL" id="MCK7612454.1"/>
    </source>
</evidence>
<dbReference type="SUPFAM" id="SSF81342">
    <property type="entry name" value="Transmembrane di-heme cytochromes"/>
    <property type="match status" value="1"/>
</dbReference>
<evidence type="ECO:0000313" key="16">
    <source>
        <dbReference type="Proteomes" id="UP001431221"/>
    </source>
</evidence>
<keyword evidence="8" id="KW-0249">Electron transport</keyword>
<evidence type="ECO:0000256" key="6">
    <source>
        <dbReference type="ARBA" id="ARBA00022692"/>
    </source>
</evidence>
<accession>A0ABT0GSN4</accession>
<dbReference type="EMBL" id="JALNMJ010000005">
    <property type="protein sequence ID" value="MCK7612454.1"/>
    <property type="molecule type" value="Genomic_DNA"/>
</dbReference>
<sequence length="159" mass="16591">MAGRRLHWLIAGLAMAALGSGYVLTWPDAYSASLLRIHLAFGVSAGLLSLARVLVWLTAGAPPPAFEPGSRLQARLAKGVHVLLRLVPLLLFVSGVGMLALSGSFGAVARGTLTGLAPYQDLPPRNLHHAAAFLLAGLIGLHGLAAFWHRLNLPGLKAG</sequence>
<comment type="cofactor">
    <cofactor evidence="1">
        <name>heme b</name>
        <dbReference type="ChEBI" id="CHEBI:60344"/>
    </cofactor>
</comment>
<feature type="transmembrane region" description="Helical" evidence="13">
    <location>
        <begin position="127"/>
        <end position="148"/>
    </location>
</feature>
<reference evidence="15" key="1">
    <citation type="submission" date="2022-04" db="EMBL/GenBank/DDBJ databases">
        <title>Roseibium sp. CAU 1639 isolated from mud.</title>
        <authorList>
            <person name="Kim W."/>
        </authorList>
    </citation>
    <scope>NUCLEOTIDE SEQUENCE</scope>
    <source>
        <strain evidence="15">CAU 1639</strain>
    </source>
</reference>
<keyword evidence="7" id="KW-0479">Metal-binding</keyword>
<feature type="transmembrane region" description="Helical" evidence="13">
    <location>
        <begin position="82"/>
        <end position="107"/>
    </location>
</feature>
<name>A0ABT0GSN4_9HYPH</name>
<keyword evidence="10" id="KW-0408">Iron</keyword>
<dbReference type="RefSeq" id="WP_248153404.1">
    <property type="nucleotide sequence ID" value="NZ_JALNMJ010000005.1"/>
</dbReference>
<evidence type="ECO:0000256" key="3">
    <source>
        <dbReference type="ARBA" id="ARBA00022448"/>
    </source>
</evidence>
<comment type="similarity">
    <text evidence="12">Belongs to the cytochrome b561 family.</text>
</comment>
<protein>
    <submittedName>
        <fullName evidence="15">Cytochrome b/b6 domain-containing protein</fullName>
    </submittedName>
</protein>
<dbReference type="PANTHER" id="PTHR30529">
    <property type="entry name" value="CYTOCHROME B561"/>
    <property type="match status" value="1"/>
</dbReference>
<gene>
    <name evidence="15" type="ORF">M0H32_09800</name>
</gene>
<keyword evidence="5" id="KW-0349">Heme</keyword>
<keyword evidence="4" id="KW-1003">Cell membrane</keyword>
<evidence type="ECO:0000259" key="14">
    <source>
        <dbReference type="Pfam" id="PF01292"/>
    </source>
</evidence>
<dbReference type="InterPro" id="IPR016174">
    <property type="entry name" value="Di-haem_cyt_TM"/>
</dbReference>
<proteinExistence type="inferred from homology"/>
<evidence type="ECO:0000256" key="5">
    <source>
        <dbReference type="ARBA" id="ARBA00022617"/>
    </source>
</evidence>
<dbReference type="Pfam" id="PF01292">
    <property type="entry name" value="Ni_hydr_CYTB"/>
    <property type="match status" value="1"/>
</dbReference>
<dbReference type="Proteomes" id="UP001431221">
    <property type="component" value="Unassembled WGS sequence"/>
</dbReference>